<dbReference type="RefSeq" id="WP_301245923.1">
    <property type="nucleotide sequence ID" value="NZ_JAROCD010000003.1"/>
</dbReference>
<sequence>MEEELRDLDGNLLACQEIDQKVGNINATAELEDKAASIGIVNVKSFGAVGDGFSHPLSTVYLTLESAKLVYPHAQSLTDEIDWCAIQAAMTKAKDQIYGPTRGGTVYVPSGRYIINRALVAENISLFGDKQSATLSFTELGAGAAAITMQRTTGKRFVWSDITMVGPGWAGGDYVIGTKSALCDGLRITGTCMPLLENITIQRFNNGINVANEAGHIKLFHCHIEYNYYGIYWSKNTGDYSVFYSSVNQNAFANFATSATVGIEGLSIRDSHVGYSPFSFYCEPEYNNQGGKNQFMLDVNLDHARFEQVGNAAIYADPSLGSHPRITSLKIKNPGFSWDIDKANRFTLANYPRNYAIDIGRVEDGDIVIENDSYPFTPGLINMMRVRSQVAPAQITLLGKGMDPSKIEVVGGVTRVQAGSSVKLTKNGLDERTPRRFSRDDQPNDVWEEDITLDGASGTQYRMSRITDGTRREIFVVNTNNDMRIKRPILLDGLFNPARSATVLPNPREGAVYIDTSNTGYECIRTYLGAAWIRKGRGALPTIGTWNKGDYIENSNIVVIGDVGSRYIVRGWLRLTSSSNNALGTDWLEEKIIVGI</sequence>
<organism evidence="1 2">
    <name type="scientific">Paenibacillus vandeheii</name>
    <dbReference type="NCBI Taxonomy" id="3035917"/>
    <lineage>
        <taxon>Bacteria</taxon>
        <taxon>Bacillati</taxon>
        <taxon>Bacillota</taxon>
        <taxon>Bacilli</taxon>
        <taxon>Bacillales</taxon>
        <taxon>Paenibacillaceae</taxon>
        <taxon>Paenibacillus</taxon>
    </lineage>
</organism>
<proteinExistence type="predicted"/>
<gene>
    <name evidence="1" type="ORF">P5G61_07505</name>
</gene>
<accession>A0ABT8J7K5</accession>
<keyword evidence="1" id="KW-0378">Hydrolase</keyword>
<dbReference type="GO" id="GO:0016787">
    <property type="term" value="F:hydrolase activity"/>
    <property type="evidence" value="ECO:0007669"/>
    <property type="project" value="UniProtKB-KW"/>
</dbReference>
<protein>
    <submittedName>
        <fullName evidence="1">Glycosyl hydrolase family 28-related protein</fullName>
    </submittedName>
</protein>
<evidence type="ECO:0000313" key="2">
    <source>
        <dbReference type="Proteomes" id="UP001174205"/>
    </source>
</evidence>
<comment type="caution">
    <text evidence="1">The sequence shown here is derived from an EMBL/GenBank/DDBJ whole genome shotgun (WGS) entry which is preliminary data.</text>
</comment>
<evidence type="ECO:0000313" key="1">
    <source>
        <dbReference type="EMBL" id="MDN4601061.1"/>
    </source>
</evidence>
<dbReference type="SUPFAM" id="SSF51126">
    <property type="entry name" value="Pectin lyase-like"/>
    <property type="match status" value="1"/>
</dbReference>
<name>A0ABT8J7K5_9BACL</name>
<reference evidence="1" key="1">
    <citation type="submission" date="2023-03" db="EMBL/GenBank/DDBJ databases">
        <title>MT1 and MT2 Draft Genomes of Novel Species.</title>
        <authorList>
            <person name="Venkateswaran K."/>
        </authorList>
    </citation>
    <scope>NUCLEOTIDE SEQUENCE</scope>
    <source>
        <strain evidence="1">F6_3S_P_1C</strain>
    </source>
</reference>
<dbReference type="EMBL" id="JAROCD010000003">
    <property type="protein sequence ID" value="MDN4601061.1"/>
    <property type="molecule type" value="Genomic_DNA"/>
</dbReference>
<dbReference type="InterPro" id="IPR011050">
    <property type="entry name" value="Pectin_lyase_fold/virulence"/>
</dbReference>
<dbReference type="Gene3D" id="2.160.20.10">
    <property type="entry name" value="Single-stranded right-handed beta-helix, Pectin lyase-like"/>
    <property type="match status" value="1"/>
</dbReference>
<dbReference type="InterPro" id="IPR012334">
    <property type="entry name" value="Pectin_lyas_fold"/>
</dbReference>
<dbReference type="Proteomes" id="UP001174205">
    <property type="component" value="Unassembled WGS sequence"/>
</dbReference>
<keyword evidence="2" id="KW-1185">Reference proteome</keyword>